<name>A0AAV1L965_9NEOP</name>
<keyword evidence="2" id="KW-1185">Reference proteome</keyword>
<protein>
    <submittedName>
        <fullName evidence="1">Uncharacterized protein</fullName>
    </submittedName>
</protein>
<organism evidence="1 2">
    <name type="scientific">Parnassius mnemosyne</name>
    <name type="common">clouded apollo</name>
    <dbReference type="NCBI Taxonomy" id="213953"/>
    <lineage>
        <taxon>Eukaryota</taxon>
        <taxon>Metazoa</taxon>
        <taxon>Ecdysozoa</taxon>
        <taxon>Arthropoda</taxon>
        <taxon>Hexapoda</taxon>
        <taxon>Insecta</taxon>
        <taxon>Pterygota</taxon>
        <taxon>Neoptera</taxon>
        <taxon>Endopterygota</taxon>
        <taxon>Lepidoptera</taxon>
        <taxon>Glossata</taxon>
        <taxon>Ditrysia</taxon>
        <taxon>Papilionoidea</taxon>
        <taxon>Papilionidae</taxon>
        <taxon>Parnassiinae</taxon>
        <taxon>Parnassini</taxon>
        <taxon>Parnassius</taxon>
        <taxon>Driopa</taxon>
    </lineage>
</organism>
<comment type="caution">
    <text evidence="1">The sequence shown here is derived from an EMBL/GenBank/DDBJ whole genome shotgun (WGS) entry which is preliminary data.</text>
</comment>
<dbReference type="Proteomes" id="UP001314205">
    <property type="component" value="Unassembled WGS sequence"/>
</dbReference>
<reference evidence="1 2" key="1">
    <citation type="submission" date="2023-11" db="EMBL/GenBank/DDBJ databases">
        <authorList>
            <person name="Hedman E."/>
            <person name="Englund M."/>
            <person name="Stromberg M."/>
            <person name="Nyberg Akerstrom W."/>
            <person name="Nylinder S."/>
            <person name="Jareborg N."/>
            <person name="Kallberg Y."/>
            <person name="Kronander E."/>
        </authorList>
    </citation>
    <scope>NUCLEOTIDE SEQUENCE [LARGE SCALE GENOMIC DNA]</scope>
</reference>
<accession>A0AAV1L965</accession>
<dbReference type="EMBL" id="CAVLGL010000086">
    <property type="protein sequence ID" value="CAK1591325.1"/>
    <property type="molecule type" value="Genomic_DNA"/>
</dbReference>
<gene>
    <name evidence="1" type="ORF">PARMNEM_LOCUS11579</name>
</gene>
<dbReference type="AlphaFoldDB" id="A0AAV1L965"/>
<evidence type="ECO:0000313" key="1">
    <source>
        <dbReference type="EMBL" id="CAK1591325.1"/>
    </source>
</evidence>
<evidence type="ECO:0000313" key="2">
    <source>
        <dbReference type="Proteomes" id="UP001314205"/>
    </source>
</evidence>
<proteinExistence type="predicted"/>
<sequence length="175" mass="19707">MDEEDAIKYDSAITSVQKDEKELAQLLKENILITTTSFNTFNKTISKIKYNEEILNNALNTILNNTNKITNDLLIESKVHSVFSSLEASLLALSFQLEDITNSIVLSSQNILHPSVLSPTQLYKELIDNDRHLPRDTGIPIALSINNIHLILSISDVSCYFINNKIVLSYQSLLQ</sequence>